<dbReference type="Pfam" id="PF25857">
    <property type="entry name" value="DUF7957"/>
    <property type="match status" value="1"/>
</dbReference>
<keyword evidence="2" id="KW-1185">Reference proteome</keyword>
<gene>
    <name evidence="1" type="ORF">A1D18_00070</name>
</gene>
<evidence type="ECO:0000313" key="2">
    <source>
        <dbReference type="Proteomes" id="UP000183924"/>
    </source>
</evidence>
<dbReference type="AlphaFoldDB" id="A0A1J8PH71"/>
<protein>
    <submittedName>
        <fullName evidence="1">Uncharacterized protein</fullName>
    </submittedName>
</protein>
<accession>A0A1J8PH71</accession>
<dbReference type="RefSeq" id="WP_071661797.1">
    <property type="nucleotide sequence ID" value="NZ_LUKY01000017.1"/>
</dbReference>
<comment type="caution">
    <text evidence="1">The sequence shown here is derived from an EMBL/GenBank/DDBJ whole genome shotgun (WGS) entry which is preliminary data.</text>
</comment>
<reference evidence="1 2" key="1">
    <citation type="submission" date="2016-03" db="EMBL/GenBank/DDBJ databases">
        <title>Comparative genomics of Rickettsiella.</title>
        <authorList>
            <person name="Chandler C."/>
            <person name="Wang Y."/>
        </authorList>
    </citation>
    <scope>NUCLEOTIDE SEQUENCE [LARGE SCALE GENOMIC DNA]</scope>
    <source>
        <strain evidence="1 2">RCFS May 2013</strain>
    </source>
</reference>
<name>A0A1J8PH71_9COXI</name>
<sequence length="106" mass="12131">MKLGEKQIEKIYKHVDLGNKQIVMLDVMGDKSVSISEKLANIYCIDQEKNIIWQVSEIKTKPPYDNDGFVYLSKNDQGKIIADRFSGFTYEINPDTGEATRTGFHK</sequence>
<dbReference type="InterPro" id="IPR058263">
    <property type="entry name" value="DUF7957"/>
</dbReference>
<proteinExistence type="predicted"/>
<organism evidence="1 2">
    <name type="scientific">Candidatus Rickettsiella isopodorum</name>
    <dbReference type="NCBI Taxonomy" id="1225476"/>
    <lineage>
        <taxon>Bacteria</taxon>
        <taxon>Pseudomonadati</taxon>
        <taxon>Pseudomonadota</taxon>
        <taxon>Gammaproteobacteria</taxon>
        <taxon>Legionellales</taxon>
        <taxon>Coxiellaceae</taxon>
        <taxon>Rickettsiella</taxon>
    </lineage>
</organism>
<dbReference type="EMBL" id="LUKY01000017">
    <property type="protein sequence ID" value="OIZ96727.1"/>
    <property type="molecule type" value="Genomic_DNA"/>
</dbReference>
<dbReference type="OrthoDB" id="7067862at2"/>
<dbReference type="STRING" id="1225476.A1D18_00070"/>
<evidence type="ECO:0000313" key="1">
    <source>
        <dbReference type="EMBL" id="OIZ96727.1"/>
    </source>
</evidence>
<dbReference type="Proteomes" id="UP000183924">
    <property type="component" value="Unassembled WGS sequence"/>
</dbReference>